<dbReference type="AlphaFoldDB" id="L0DIQ5"/>
<gene>
    <name evidence="2" type="ordered locus">Sinac_5117</name>
</gene>
<evidence type="ECO:0000313" key="2">
    <source>
        <dbReference type="EMBL" id="AGA29269.1"/>
    </source>
</evidence>
<keyword evidence="3" id="KW-1185">Reference proteome</keyword>
<dbReference type="InterPro" id="IPR000944">
    <property type="entry name" value="Tscrpt_reg_Rrf2"/>
</dbReference>
<sequence length="154" mass="16688">MSLAEGRTVGPWTGARDVMKISAKAEYACLAILALARRRPVDPPIRIREISENHGIPERYLVQILLQLKGAGLVASTRGASGGYRLARSAASISLGEVLTAIDGPDSPPRESSRPANQVLASVWEDVRIAERSVLDKTTIAQLAERTLPHEWVI</sequence>
<dbReference type="SUPFAM" id="SSF46785">
    <property type="entry name" value="Winged helix' DNA-binding domain"/>
    <property type="match status" value="1"/>
</dbReference>
<dbReference type="InterPro" id="IPR030489">
    <property type="entry name" value="TR_Rrf2-type_CS"/>
</dbReference>
<organism evidence="2 3">
    <name type="scientific">Singulisphaera acidiphila (strain ATCC BAA-1392 / DSM 18658 / VKM B-2454 / MOB10)</name>
    <dbReference type="NCBI Taxonomy" id="886293"/>
    <lineage>
        <taxon>Bacteria</taxon>
        <taxon>Pseudomonadati</taxon>
        <taxon>Planctomycetota</taxon>
        <taxon>Planctomycetia</taxon>
        <taxon>Isosphaerales</taxon>
        <taxon>Isosphaeraceae</taxon>
        <taxon>Singulisphaera</taxon>
    </lineage>
</organism>
<dbReference type="eggNOG" id="COG1959">
    <property type="taxonomic scope" value="Bacteria"/>
</dbReference>
<dbReference type="HOGENOM" id="CLU_107144_0_1_0"/>
<evidence type="ECO:0000313" key="3">
    <source>
        <dbReference type="Proteomes" id="UP000010798"/>
    </source>
</evidence>
<proteinExistence type="predicted"/>
<protein>
    <submittedName>
        <fullName evidence="2">Rrf2 family protein, putative transcriptional regulator</fullName>
    </submittedName>
</protein>
<dbReference type="Proteomes" id="UP000010798">
    <property type="component" value="Chromosome"/>
</dbReference>
<reference evidence="2 3" key="1">
    <citation type="submission" date="2012-02" db="EMBL/GenBank/DDBJ databases">
        <title>Complete sequence of chromosome of Singulisphaera acidiphila DSM 18658.</title>
        <authorList>
            <consortium name="US DOE Joint Genome Institute (JGI-PGF)"/>
            <person name="Lucas S."/>
            <person name="Copeland A."/>
            <person name="Lapidus A."/>
            <person name="Glavina del Rio T."/>
            <person name="Dalin E."/>
            <person name="Tice H."/>
            <person name="Bruce D."/>
            <person name="Goodwin L."/>
            <person name="Pitluck S."/>
            <person name="Peters L."/>
            <person name="Ovchinnikova G."/>
            <person name="Chertkov O."/>
            <person name="Kyrpides N."/>
            <person name="Mavromatis K."/>
            <person name="Ivanova N."/>
            <person name="Brettin T."/>
            <person name="Detter J.C."/>
            <person name="Han C."/>
            <person name="Larimer F."/>
            <person name="Land M."/>
            <person name="Hauser L."/>
            <person name="Markowitz V."/>
            <person name="Cheng J.-F."/>
            <person name="Hugenholtz P."/>
            <person name="Woyke T."/>
            <person name="Wu D."/>
            <person name="Tindall B."/>
            <person name="Pomrenke H."/>
            <person name="Brambilla E."/>
            <person name="Klenk H.-P."/>
            <person name="Eisen J.A."/>
        </authorList>
    </citation>
    <scope>NUCLEOTIDE SEQUENCE [LARGE SCALE GENOMIC DNA]</scope>
    <source>
        <strain evidence="3">ATCC BAA-1392 / DSM 18658 / VKM B-2454 / MOB10</strain>
    </source>
</reference>
<dbReference type="KEGG" id="saci:Sinac_5117"/>
<dbReference type="Gene3D" id="1.10.10.10">
    <property type="entry name" value="Winged helix-like DNA-binding domain superfamily/Winged helix DNA-binding domain"/>
    <property type="match status" value="1"/>
</dbReference>
<dbReference type="PROSITE" id="PS01332">
    <property type="entry name" value="HTH_RRF2_1"/>
    <property type="match status" value="1"/>
</dbReference>
<dbReference type="EMBL" id="CP003364">
    <property type="protein sequence ID" value="AGA29269.1"/>
    <property type="molecule type" value="Genomic_DNA"/>
</dbReference>
<dbReference type="OrthoDB" id="9808360at2"/>
<dbReference type="GO" id="GO:0005829">
    <property type="term" value="C:cytosol"/>
    <property type="evidence" value="ECO:0007669"/>
    <property type="project" value="TreeGrafter"/>
</dbReference>
<evidence type="ECO:0000256" key="1">
    <source>
        <dbReference type="ARBA" id="ARBA00023125"/>
    </source>
</evidence>
<dbReference type="PANTHER" id="PTHR33221">
    <property type="entry name" value="WINGED HELIX-TURN-HELIX TRANSCRIPTIONAL REGULATOR, RRF2 FAMILY"/>
    <property type="match status" value="1"/>
</dbReference>
<dbReference type="STRING" id="886293.Sinac_5117"/>
<dbReference type="PANTHER" id="PTHR33221:SF5">
    <property type="entry name" value="HTH-TYPE TRANSCRIPTIONAL REGULATOR ISCR"/>
    <property type="match status" value="1"/>
</dbReference>
<dbReference type="PROSITE" id="PS51197">
    <property type="entry name" value="HTH_RRF2_2"/>
    <property type="match status" value="1"/>
</dbReference>
<dbReference type="GO" id="GO:0003700">
    <property type="term" value="F:DNA-binding transcription factor activity"/>
    <property type="evidence" value="ECO:0007669"/>
    <property type="project" value="TreeGrafter"/>
</dbReference>
<name>L0DIQ5_SINAD</name>
<dbReference type="NCBIfam" id="TIGR00738">
    <property type="entry name" value="rrf2_super"/>
    <property type="match status" value="1"/>
</dbReference>
<dbReference type="InterPro" id="IPR036388">
    <property type="entry name" value="WH-like_DNA-bd_sf"/>
</dbReference>
<dbReference type="Pfam" id="PF02082">
    <property type="entry name" value="Rrf2"/>
    <property type="match status" value="1"/>
</dbReference>
<dbReference type="InterPro" id="IPR036390">
    <property type="entry name" value="WH_DNA-bd_sf"/>
</dbReference>
<accession>L0DIQ5</accession>
<dbReference type="GO" id="GO:0003677">
    <property type="term" value="F:DNA binding"/>
    <property type="evidence" value="ECO:0007669"/>
    <property type="project" value="UniProtKB-KW"/>
</dbReference>
<keyword evidence="1" id="KW-0238">DNA-binding</keyword>